<keyword evidence="2" id="KW-1185">Reference proteome</keyword>
<dbReference type="Proteomes" id="UP000053558">
    <property type="component" value="Unassembled WGS sequence"/>
</dbReference>
<evidence type="ECO:0000313" key="1">
    <source>
        <dbReference type="EMBL" id="EIW84820.1"/>
    </source>
</evidence>
<name>A0A5M3N090_CONPW</name>
<dbReference type="AlphaFoldDB" id="A0A5M3N090"/>
<evidence type="ECO:0000313" key="2">
    <source>
        <dbReference type="Proteomes" id="UP000053558"/>
    </source>
</evidence>
<dbReference type="GeneID" id="19201654"/>
<dbReference type="RefSeq" id="XP_007764504.1">
    <property type="nucleotide sequence ID" value="XM_007766314.1"/>
</dbReference>
<proteinExistence type="predicted"/>
<sequence length="80" mass="9104">MKIVSLLPWTIHLDAVAISRPHQTLHLLRSYTRTVLLSLSTFIAGDTKDPGQFSHRQFYHELVGSGKSLVNNKMDESLVW</sequence>
<comment type="caution">
    <text evidence="1">The sequence shown here is derived from an EMBL/GenBank/DDBJ whole genome shotgun (WGS) entry which is preliminary data.</text>
</comment>
<dbReference type="EMBL" id="JH711574">
    <property type="protein sequence ID" value="EIW84820.1"/>
    <property type="molecule type" value="Genomic_DNA"/>
</dbReference>
<reference evidence="2" key="1">
    <citation type="journal article" date="2012" name="Science">
        <title>The Paleozoic origin of enzymatic lignin decomposition reconstructed from 31 fungal genomes.</title>
        <authorList>
            <person name="Floudas D."/>
            <person name="Binder M."/>
            <person name="Riley R."/>
            <person name="Barry K."/>
            <person name="Blanchette R.A."/>
            <person name="Henrissat B."/>
            <person name="Martinez A.T."/>
            <person name="Otillar R."/>
            <person name="Spatafora J.W."/>
            <person name="Yadav J.S."/>
            <person name="Aerts A."/>
            <person name="Benoit I."/>
            <person name="Boyd A."/>
            <person name="Carlson A."/>
            <person name="Copeland A."/>
            <person name="Coutinho P.M."/>
            <person name="de Vries R.P."/>
            <person name="Ferreira P."/>
            <person name="Findley K."/>
            <person name="Foster B."/>
            <person name="Gaskell J."/>
            <person name="Glotzer D."/>
            <person name="Gorecki P."/>
            <person name="Heitman J."/>
            <person name="Hesse C."/>
            <person name="Hori C."/>
            <person name="Igarashi K."/>
            <person name="Jurgens J.A."/>
            <person name="Kallen N."/>
            <person name="Kersten P."/>
            <person name="Kohler A."/>
            <person name="Kuees U."/>
            <person name="Kumar T.K.A."/>
            <person name="Kuo A."/>
            <person name="LaButti K."/>
            <person name="Larrondo L.F."/>
            <person name="Lindquist E."/>
            <person name="Ling A."/>
            <person name="Lombard V."/>
            <person name="Lucas S."/>
            <person name="Lundell T."/>
            <person name="Martin R."/>
            <person name="McLaughlin D.J."/>
            <person name="Morgenstern I."/>
            <person name="Morin E."/>
            <person name="Murat C."/>
            <person name="Nagy L.G."/>
            <person name="Nolan M."/>
            <person name="Ohm R.A."/>
            <person name="Patyshakuliyeva A."/>
            <person name="Rokas A."/>
            <person name="Ruiz-Duenas F.J."/>
            <person name="Sabat G."/>
            <person name="Salamov A."/>
            <person name="Samejima M."/>
            <person name="Schmutz J."/>
            <person name="Slot J.C."/>
            <person name="St John F."/>
            <person name="Stenlid J."/>
            <person name="Sun H."/>
            <person name="Sun S."/>
            <person name="Syed K."/>
            <person name="Tsang A."/>
            <person name="Wiebenga A."/>
            <person name="Young D."/>
            <person name="Pisabarro A."/>
            <person name="Eastwood D.C."/>
            <person name="Martin F."/>
            <person name="Cullen D."/>
            <person name="Grigoriev I.V."/>
            <person name="Hibbett D.S."/>
        </authorList>
    </citation>
    <scope>NUCLEOTIDE SEQUENCE [LARGE SCALE GENOMIC DNA]</scope>
    <source>
        <strain evidence="2">RWD-64-598 SS2</strain>
    </source>
</reference>
<dbReference type="KEGG" id="cput:CONPUDRAFT_141670"/>
<protein>
    <submittedName>
        <fullName evidence="1">Uncharacterized protein</fullName>
    </submittedName>
</protein>
<gene>
    <name evidence="1" type="ORF">CONPUDRAFT_141670</name>
</gene>
<accession>A0A5M3N090</accession>
<organism evidence="1 2">
    <name type="scientific">Coniophora puteana (strain RWD-64-598)</name>
    <name type="common">Brown rot fungus</name>
    <dbReference type="NCBI Taxonomy" id="741705"/>
    <lineage>
        <taxon>Eukaryota</taxon>
        <taxon>Fungi</taxon>
        <taxon>Dikarya</taxon>
        <taxon>Basidiomycota</taxon>
        <taxon>Agaricomycotina</taxon>
        <taxon>Agaricomycetes</taxon>
        <taxon>Agaricomycetidae</taxon>
        <taxon>Boletales</taxon>
        <taxon>Coniophorineae</taxon>
        <taxon>Coniophoraceae</taxon>
        <taxon>Coniophora</taxon>
    </lineage>
</organism>